<dbReference type="SMART" id="SM00728">
    <property type="entry name" value="ChW"/>
    <property type="match status" value="3"/>
</dbReference>
<keyword evidence="1" id="KW-0812">Transmembrane</keyword>
<protein>
    <submittedName>
        <fullName evidence="2">Ig domain-containing protein</fullName>
    </submittedName>
</protein>
<dbReference type="Proteomes" id="UP001186047">
    <property type="component" value="Unassembled WGS sequence"/>
</dbReference>
<name>A0AAE4SVW0_9LACT</name>
<evidence type="ECO:0000313" key="2">
    <source>
        <dbReference type="EMBL" id="MDV2631703.1"/>
    </source>
</evidence>
<proteinExistence type="predicted"/>
<dbReference type="InterPro" id="IPR006637">
    <property type="entry name" value="ChW"/>
</dbReference>
<sequence>MKTNKKLIISLGLFVFILSIILKIGIIVKADSDNTSTIVSNAQAPNITYISQVQNKGWLTNVSNGETSGTTGEALRLEGIKISLGTLPKGLSGNISYSANVQGSGWQKEVSDGALAGTTGKGLRLEGIRIRLVGEISKLYSVYYRTHVQGKGWTNYVKDNEISGAVGESLRVEAIQIKLCQKVTDQNVSTTQLTNEIDQSLTPTQRWINSISDEIGKQDWHILGGNQSVNDGLTLISTKELENNYFVTSKIQFSTNNKDVNLNNVIYNKAGQPQAVQVISGTIEKKQSKVLLNITDKTTGKEQQIDLTSGHSSAVSALPISFIALEGVVETGALSAAMAAAAPGILIIGGATVLIGGGYWLYNQAQTNQSYTSAVASRKEEAFEKMKLDFSSLEEALENKDSSRSSYYQERISTFQKIYQTSEITVPNISKINVSIPTITINIPKIDLTNIKENMNRLNDSMSRFSKTMAEYRSTMDELTNPKSKFNQDMAAMNKSLKQWVEDMKKLPIDSAKPTYTEAVYDTKTKTLHLVGSMPTASKIEIYMDWKKTHSFPTQANGKFDIKVPVSSKIVAVDAVQNSTKDTNYNSINSIVGPYGLPNFTIENNGDILLNEFAEKLFKNPKRMQKASAKPLLNKVNYDIQTNILTISGHMPTSSRINLYSESEKIFSGNTKSNGDFDIHLAIKAGSYIKIDAIQDSTALIKYASYYCSTFLGWEESTFYLAGLNISKDGVLSSFDDIFKSVKNSGIKTYVKNPEQPKFSNVSYDSKLKELHLVGKSFTKSTLKFYEDVTTLGTTTHKLINTITTTDSGNFDAKIHIENEMLKVTTTPISTASTYYEERDINNLSDFLSFKITAGRIIVDEKTKQYVPSSIAGERLTLPPTISNVSFDKTKHIFSIKGKMSGSSTINAYSVPKSLSGTYPDSSKITCVETNSDGTFSFTFPINSQYISINPTQHSTQSDIYIPNLFSSLEFEINSDGELLATQGTNFYLKNTLPTIPLQQVTKPPHFSSITYNKELNLVSIAGNLDSKGILDIYLNKVKVKSTITNEKGEFNLELPVSVNIGEVANLSIGGTRLAQAHTTYTSSLSSLDQPMFTIDSSKGLQICGESTPLVDIKKLITPIPRIEPFSVGDGIIIEGTTVPYSEILIKNKGIEYKGQADDKGIFKIPLKEVTKEDAFEILVTAPNNGSISYSQSESIKVGPTPVYSEEEMGIKAEGTFSDSTKVESGHLTDDSVDQLSRLAEISGKTTVVTLGSFVPLKVGSDKAQSYDQTAFRAGNTFFSMGSKGWDAIVKKLNEAGIVEPDEVSDEMWRINQRFLDNQIRQGKSFEFTTDPKTLDERSFGKMEYDYLKEMKYNLDNTNGKWVMEK</sequence>
<comment type="caution">
    <text evidence="2">The sequence shown here is derived from an EMBL/GenBank/DDBJ whole genome shotgun (WGS) entry which is preliminary data.</text>
</comment>
<keyword evidence="1" id="KW-0472">Membrane</keyword>
<dbReference type="EMBL" id="JAWHVL010000006">
    <property type="protein sequence ID" value="MDV2631703.1"/>
    <property type="molecule type" value="Genomic_DNA"/>
</dbReference>
<feature type="transmembrane region" description="Helical" evidence="1">
    <location>
        <begin position="7"/>
        <end position="28"/>
    </location>
</feature>
<reference evidence="2" key="1">
    <citation type="submission" date="2023-10" db="EMBL/GenBank/DDBJ databases">
        <title>Production of high quality cheese from raw caw milk (raw cheese).</title>
        <authorList>
            <person name="Samouris G."/>
        </authorList>
    </citation>
    <scope>NUCLEOTIDE SEQUENCE</scope>
    <source>
        <strain evidence="2">M17-3</strain>
    </source>
</reference>
<gene>
    <name evidence="2" type="ORF">RZO31_02265</name>
</gene>
<organism evidence="2 3">
    <name type="scientific">Lactococcus lactis</name>
    <dbReference type="NCBI Taxonomy" id="1358"/>
    <lineage>
        <taxon>Bacteria</taxon>
        <taxon>Bacillati</taxon>
        <taxon>Bacillota</taxon>
        <taxon>Bacilli</taxon>
        <taxon>Lactobacillales</taxon>
        <taxon>Streptococcaceae</taxon>
        <taxon>Lactococcus</taxon>
    </lineage>
</organism>
<accession>A0AAE4SVW0</accession>
<keyword evidence="1" id="KW-1133">Transmembrane helix</keyword>
<dbReference type="RefSeq" id="WP_100661409.1">
    <property type="nucleotide sequence ID" value="NZ_CP059049.1"/>
</dbReference>
<dbReference type="Pfam" id="PF07538">
    <property type="entry name" value="ChW"/>
    <property type="match status" value="3"/>
</dbReference>
<evidence type="ECO:0000256" key="1">
    <source>
        <dbReference type="SAM" id="Phobius"/>
    </source>
</evidence>
<evidence type="ECO:0000313" key="3">
    <source>
        <dbReference type="Proteomes" id="UP001186047"/>
    </source>
</evidence>